<keyword evidence="1" id="KW-0812">Transmembrane</keyword>
<organism evidence="2 3">
    <name type="scientific">Effrenium voratum</name>
    <dbReference type="NCBI Taxonomy" id="2562239"/>
    <lineage>
        <taxon>Eukaryota</taxon>
        <taxon>Sar</taxon>
        <taxon>Alveolata</taxon>
        <taxon>Dinophyceae</taxon>
        <taxon>Suessiales</taxon>
        <taxon>Symbiodiniaceae</taxon>
        <taxon>Effrenium</taxon>
    </lineage>
</organism>
<reference evidence="2" key="1">
    <citation type="submission" date="2023-08" db="EMBL/GenBank/DDBJ databases">
        <authorList>
            <person name="Chen Y."/>
            <person name="Shah S."/>
            <person name="Dougan E. K."/>
            <person name="Thang M."/>
            <person name="Chan C."/>
        </authorList>
    </citation>
    <scope>NUCLEOTIDE SEQUENCE</scope>
</reference>
<dbReference type="InterPro" id="IPR003006">
    <property type="entry name" value="Ig/MHC_CS"/>
</dbReference>
<accession>A0AA36J143</accession>
<protein>
    <submittedName>
        <fullName evidence="2">Uncharacterized protein</fullName>
    </submittedName>
</protein>
<evidence type="ECO:0000313" key="2">
    <source>
        <dbReference type="EMBL" id="CAJ1396594.1"/>
    </source>
</evidence>
<feature type="transmembrane region" description="Helical" evidence="1">
    <location>
        <begin position="249"/>
        <end position="269"/>
    </location>
</feature>
<evidence type="ECO:0000256" key="1">
    <source>
        <dbReference type="SAM" id="Phobius"/>
    </source>
</evidence>
<proteinExistence type="predicted"/>
<feature type="transmembrane region" description="Helical" evidence="1">
    <location>
        <begin position="80"/>
        <end position="104"/>
    </location>
</feature>
<name>A0AA36J143_9DINO</name>
<feature type="transmembrane region" description="Helical" evidence="1">
    <location>
        <begin position="391"/>
        <end position="414"/>
    </location>
</feature>
<dbReference type="Proteomes" id="UP001178507">
    <property type="component" value="Unassembled WGS sequence"/>
</dbReference>
<dbReference type="PROSITE" id="PS00290">
    <property type="entry name" value="IG_MHC"/>
    <property type="match status" value="1"/>
</dbReference>
<sequence>MAAPERDVPHIDPKESLAAFMKGMAVADPEVLRGTAAHQALSRFGQGFRRRGLFGKSWPVTKIGQFWSHSWRERRWKKTLTLMIVFNGPAALVAAHLAAILTMLLLGAGVLPPVGHPLFDGRPLHFYCQSTGFVAVVLTVLLWRPGRTIFLDRICIHQEDPKMKGKAITSMGGFLKHSEELLILFDETYTQRLWCVIELAAFLKSREGAAARANSVQIRPTYLGPAALAIFMMQVLFLFANAMLPTLDVPPVALILALAPQLTLLYLAVDLMRRVHREKHAAQTRLKTFRLQDAQCYCCTVNHTNPKTGKRINCDRDVLTGLVQSWFGSVEAFESQVRGDVLQLFSRQLGVHMFSYRFLLVMNSGILFWPMDCLAWSAALHGEIPGFSQFWIMFLPLVWILAAGPLVVVWAEFVTRLLQKQQQNLWCYRAVNVAGVLLLMLGFAVLFVFTDLPKKATPFASSRSWLEFQTYKFLFDLGILSAVAIVAWNVQTCLARINRVRQA</sequence>
<feature type="transmembrane region" description="Helical" evidence="1">
    <location>
        <begin position="426"/>
        <end position="450"/>
    </location>
</feature>
<dbReference type="AlphaFoldDB" id="A0AA36J143"/>
<feature type="transmembrane region" description="Helical" evidence="1">
    <location>
        <begin position="222"/>
        <end position="243"/>
    </location>
</feature>
<keyword evidence="1" id="KW-1133">Transmembrane helix</keyword>
<comment type="caution">
    <text evidence="2">The sequence shown here is derived from an EMBL/GenBank/DDBJ whole genome shotgun (WGS) entry which is preliminary data.</text>
</comment>
<keyword evidence="1" id="KW-0472">Membrane</keyword>
<feature type="transmembrane region" description="Helical" evidence="1">
    <location>
        <begin position="354"/>
        <end position="371"/>
    </location>
</feature>
<keyword evidence="3" id="KW-1185">Reference proteome</keyword>
<gene>
    <name evidence="2" type="ORF">EVOR1521_LOCUS20793</name>
</gene>
<evidence type="ECO:0000313" key="3">
    <source>
        <dbReference type="Proteomes" id="UP001178507"/>
    </source>
</evidence>
<feature type="transmembrane region" description="Helical" evidence="1">
    <location>
        <begin position="470"/>
        <end position="490"/>
    </location>
</feature>
<feature type="transmembrane region" description="Helical" evidence="1">
    <location>
        <begin position="124"/>
        <end position="143"/>
    </location>
</feature>
<dbReference type="EMBL" id="CAUJNA010003237">
    <property type="protein sequence ID" value="CAJ1396594.1"/>
    <property type="molecule type" value="Genomic_DNA"/>
</dbReference>